<dbReference type="RefSeq" id="WP_058183382.1">
    <property type="nucleotide sequence ID" value="NZ_LMTZ01000035.1"/>
</dbReference>
<name>A0A0V7ZDF3_9CYAN</name>
<dbReference type="Proteomes" id="UP000053372">
    <property type="component" value="Unassembled WGS sequence"/>
</dbReference>
<protein>
    <submittedName>
        <fullName evidence="1">Uncharacterized protein</fullName>
    </submittedName>
</protein>
<evidence type="ECO:0000313" key="3">
    <source>
        <dbReference type="Proteomes" id="UP000053372"/>
    </source>
</evidence>
<dbReference type="OrthoDB" id="491002at2"/>
<dbReference type="AlphaFoldDB" id="A0A0V7ZDF3"/>
<dbReference type="EMBL" id="LMTZ01000035">
    <property type="protein sequence ID" value="KST69123.1"/>
    <property type="molecule type" value="Genomic_DNA"/>
</dbReference>
<reference evidence="1 3" key="1">
    <citation type="journal article" date="2015" name="Genome Announc.">
        <title>Draft Genome of the Euendolithic (true boring) Cyanobacterium Mastigocoleus testarum strain BC008.</title>
        <authorList>
            <person name="Guida B.S."/>
            <person name="Garcia-Pichel F."/>
        </authorList>
    </citation>
    <scope>NUCLEOTIDE SEQUENCE [LARGE SCALE GENOMIC DNA]</scope>
    <source>
        <strain evidence="1 3">BC008</strain>
    </source>
</reference>
<organism evidence="1 3">
    <name type="scientific">Mastigocoleus testarum BC008</name>
    <dbReference type="NCBI Taxonomy" id="371196"/>
    <lineage>
        <taxon>Bacteria</taxon>
        <taxon>Bacillati</taxon>
        <taxon>Cyanobacteriota</taxon>
        <taxon>Cyanophyceae</taxon>
        <taxon>Nostocales</taxon>
        <taxon>Hapalosiphonaceae</taxon>
        <taxon>Mastigocoleus</taxon>
    </lineage>
</organism>
<comment type="caution">
    <text evidence="1">The sequence shown here is derived from an EMBL/GenBank/DDBJ whole genome shotgun (WGS) entry which is preliminary data.</text>
</comment>
<dbReference type="EMBL" id="LMTZ01000154">
    <property type="protein sequence ID" value="KST62503.1"/>
    <property type="molecule type" value="Genomic_DNA"/>
</dbReference>
<accession>A0A0V7ZDF3</accession>
<sequence>MSFAIFTVALIESGIFSGVFRTSKTENRAVYLYMAIAFVAGFSERLVEDVVLRTEDTLTGFSSRSNKSDR</sequence>
<gene>
    <name evidence="1" type="ORF">BC008_10050</name>
    <name evidence="2" type="ORF">BC008_35005</name>
</gene>
<proteinExistence type="predicted"/>
<evidence type="ECO:0000313" key="2">
    <source>
        <dbReference type="EMBL" id="KST69123.1"/>
    </source>
</evidence>
<evidence type="ECO:0000313" key="1">
    <source>
        <dbReference type="EMBL" id="KST62503.1"/>
    </source>
</evidence>
<keyword evidence="3" id="KW-1185">Reference proteome</keyword>